<evidence type="ECO:0000313" key="4">
    <source>
        <dbReference type="Proteomes" id="UP000009192"/>
    </source>
</evidence>
<dbReference type="EMBL" id="CH933807">
    <property type="protein sequence ID" value="EDW13452.2"/>
    <property type="molecule type" value="Genomic_DNA"/>
</dbReference>
<feature type="compositionally biased region" description="Low complexity" evidence="1">
    <location>
        <begin position="726"/>
        <end position="742"/>
    </location>
</feature>
<feature type="compositionally biased region" description="Low complexity" evidence="1">
    <location>
        <begin position="805"/>
        <end position="824"/>
    </location>
</feature>
<feature type="region of interest" description="Disordered" evidence="1">
    <location>
        <begin position="726"/>
        <end position="746"/>
    </location>
</feature>
<sequence length="1007" mass="106444">MYAAAGGASLASRQARQRQRQQKKNQQLQAKLHPPKPAGAVVGLGAADHGGASTPTRSQSRQFHQLPTSYLRAPQQPQGRKLSATYTQSRSLLPIEEGTGGSDTQSVLQLRMHSHSHAHSHSHMPGHAHGHAQGLQGHGHSHLHHGHGGPVQTPYQQFASSHGRVSPKLVHRHSGSSAGFPPGAAAEGQLHKSATATLPLVSQMEETPLATPALPSAAVGVKTTAMSMLETDATPSTSAAAAAAEAAVSEPQLELAGAAAMFVAHHDAIIVTPATPMASPGHAAAAAAAAVKLRRADDDDEPNDSAERQPLTAYDEDEAMQPPSGPLERKCSVYRMRRSDAFEQGDLGVTSGLKRQLRELQFQQTQYEPLVSDEPQLLFKGRKFQLCAYCEEGICVCEHIECAQGRAAWLERGRRCSVQEQQQQQATCHRRWVKRNRIQDASLGGSSDDEDFLGVLRGPSTFANAFLYVGLGTVALGLVIAFVGTGEKGFKTVELRLIGPSLIGLGLICCILRILFCICPSHCISSSKKARKKNGNKIDADHTTSLLRNESKRVSIARGPSIQPKYPIAHKRSQSKMLNEGMEALRQIATTSLFMQNEQKTAINRVVPIINEPESMDHMGDAPLEMKKLQKALNMCEMSDEEQEEHVQQSAKRTVAAAAAATGTTASTTKTAVTSSTTKATKATALSTVDERPNSKLSRQRVALQQQRQQSQQQLQLQQQQQQQQELQHPQLEQSQSLSSSSTVRDSLDGVVVVEETSLMDTATPTVAAKPLPPPTALPSSSSSGAIPRLKSSTATFSAARPGISTGATPKTTPTTSNTSNSNSYMTRLTSSQSQPMSYDLPPALPHTYSATATVRGPLGMTLTGTSSAYGSPASRTTATTTTISLLPLPAPPSAAAAAATSAASATEAATTSIPGQVLEPQSRMATTSLSILQPLHRPVTAHSSTAAARAGAAAAAGAGAAARATSAGHKSQPSSDSLTVGRSNQLLLLPSKLEPELVLSPSKLGQ</sequence>
<feature type="compositionally biased region" description="Polar residues" evidence="1">
    <location>
        <begin position="972"/>
        <end position="983"/>
    </location>
</feature>
<evidence type="ECO:0000313" key="3">
    <source>
        <dbReference type="EMBL" id="EDW13452.2"/>
    </source>
</evidence>
<keyword evidence="4" id="KW-1185">Reference proteome</keyword>
<feature type="region of interest" description="Disordered" evidence="1">
    <location>
        <begin position="114"/>
        <end position="188"/>
    </location>
</feature>
<feature type="region of interest" description="Disordered" evidence="1">
    <location>
        <begin position="943"/>
        <end position="983"/>
    </location>
</feature>
<dbReference type="HOGENOM" id="CLU_298490_0_0_1"/>
<feature type="region of interest" description="Disordered" evidence="1">
    <location>
        <begin position="1"/>
        <end position="85"/>
    </location>
</feature>
<dbReference type="AlphaFoldDB" id="B4KIF5"/>
<dbReference type="eggNOG" id="ENOG502S58V">
    <property type="taxonomic scope" value="Eukaryota"/>
</dbReference>
<feature type="region of interest" description="Disordered" evidence="1">
    <location>
        <begin position="764"/>
        <end position="836"/>
    </location>
</feature>
<keyword evidence="2" id="KW-0472">Membrane</keyword>
<feature type="transmembrane region" description="Helical" evidence="2">
    <location>
        <begin position="497"/>
        <end position="516"/>
    </location>
</feature>
<dbReference type="KEGG" id="dmo:Dmoj_GI19901"/>
<accession>B4KIF5</accession>
<dbReference type="FunCoup" id="B4KIF5">
    <property type="interactions" value="2"/>
</dbReference>
<protein>
    <submittedName>
        <fullName evidence="3">Uncharacterized protein, isoform C</fullName>
    </submittedName>
</protein>
<feature type="compositionally biased region" description="Low complexity" evidence="1">
    <location>
        <begin position="175"/>
        <end position="188"/>
    </location>
</feature>
<proteinExistence type="predicted"/>
<reference evidence="3 4" key="1">
    <citation type="journal article" date="2007" name="Nature">
        <title>Evolution of genes and genomes on the Drosophila phylogeny.</title>
        <authorList>
            <consortium name="Drosophila 12 Genomes Consortium"/>
            <person name="Clark A.G."/>
            <person name="Eisen M.B."/>
            <person name="Smith D.R."/>
            <person name="Bergman C.M."/>
            <person name="Oliver B."/>
            <person name="Markow T.A."/>
            <person name="Kaufman T.C."/>
            <person name="Kellis M."/>
            <person name="Gelbart W."/>
            <person name="Iyer V.N."/>
            <person name="Pollard D.A."/>
            <person name="Sackton T.B."/>
            <person name="Larracuente A.M."/>
            <person name="Singh N.D."/>
            <person name="Abad J.P."/>
            <person name="Abt D.N."/>
            <person name="Adryan B."/>
            <person name="Aguade M."/>
            <person name="Akashi H."/>
            <person name="Anderson W.W."/>
            <person name="Aquadro C.F."/>
            <person name="Ardell D.H."/>
            <person name="Arguello R."/>
            <person name="Artieri C.G."/>
            <person name="Barbash D.A."/>
            <person name="Barker D."/>
            <person name="Barsanti P."/>
            <person name="Batterham P."/>
            <person name="Batzoglou S."/>
            <person name="Begun D."/>
            <person name="Bhutkar A."/>
            <person name="Blanco E."/>
            <person name="Bosak S.A."/>
            <person name="Bradley R.K."/>
            <person name="Brand A.D."/>
            <person name="Brent M.R."/>
            <person name="Brooks A.N."/>
            <person name="Brown R.H."/>
            <person name="Butlin R.K."/>
            <person name="Caggese C."/>
            <person name="Calvi B.R."/>
            <person name="Bernardo de Carvalho A."/>
            <person name="Caspi A."/>
            <person name="Castrezana S."/>
            <person name="Celniker S.E."/>
            <person name="Chang J.L."/>
            <person name="Chapple C."/>
            <person name="Chatterji S."/>
            <person name="Chinwalla A."/>
            <person name="Civetta A."/>
            <person name="Clifton S.W."/>
            <person name="Comeron J.M."/>
            <person name="Costello J.C."/>
            <person name="Coyne J.A."/>
            <person name="Daub J."/>
            <person name="David R.G."/>
            <person name="Delcher A.L."/>
            <person name="Delehaunty K."/>
            <person name="Do C.B."/>
            <person name="Ebling H."/>
            <person name="Edwards K."/>
            <person name="Eickbush T."/>
            <person name="Evans J.D."/>
            <person name="Filipski A."/>
            <person name="Findeiss S."/>
            <person name="Freyhult E."/>
            <person name="Fulton L."/>
            <person name="Fulton R."/>
            <person name="Garcia A.C."/>
            <person name="Gardiner A."/>
            <person name="Garfield D.A."/>
            <person name="Garvin B.E."/>
            <person name="Gibson G."/>
            <person name="Gilbert D."/>
            <person name="Gnerre S."/>
            <person name="Godfrey J."/>
            <person name="Good R."/>
            <person name="Gotea V."/>
            <person name="Gravely B."/>
            <person name="Greenberg A.J."/>
            <person name="Griffiths-Jones S."/>
            <person name="Gross S."/>
            <person name="Guigo R."/>
            <person name="Gustafson E.A."/>
            <person name="Haerty W."/>
            <person name="Hahn M.W."/>
            <person name="Halligan D.L."/>
            <person name="Halpern A.L."/>
            <person name="Halter G.M."/>
            <person name="Han M.V."/>
            <person name="Heger A."/>
            <person name="Hillier L."/>
            <person name="Hinrichs A.S."/>
            <person name="Holmes I."/>
            <person name="Hoskins R.A."/>
            <person name="Hubisz M.J."/>
            <person name="Hultmark D."/>
            <person name="Huntley M.A."/>
            <person name="Jaffe D.B."/>
            <person name="Jagadeeshan S."/>
            <person name="Jeck W.R."/>
            <person name="Johnson J."/>
            <person name="Jones C.D."/>
            <person name="Jordan W.C."/>
            <person name="Karpen G.H."/>
            <person name="Kataoka E."/>
            <person name="Keightley P.D."/>
            <person name="Kheradpour P."/>
            <person name="Kirkness E.F."/>
            <person name="Koerich L.B."/>
            <person name="Kristiansen K."/>
            <person name="Kudrna D."/>
            <person name="Kulathinal R.J."/>
            <person name="Kumar S."/>
            <person name="Kwok R."/>
            <person name="Lander E."/>
            <person name="Langley C.H."/>
            <person name="Lapoint R."/>
            <person name="Lazzaro B.P."/>
            <person name="Lee S.J."/>
            <person name="Levesque L."/>
            <person name="Li R."/>
            <person name="Lin C.F."/>
            <person name="Lin M.F."/>
            <person name="Lindblad-Toh K."/>
            <person name="Llopart A."/>
            <person name="Long M."/>
            <person name="Low L."/>
            <person name="Lozovsky E."/>
            <person name="Lu J."/>
            <person name="Luo M."/>
            <person name="Machado C.A."/>
            <person name="Makalowski W."/>
            <person name="Marzo M."/>
            <person name="Matsuda M."/>
            <person name="Matzkin L."/>
            <person name="McAllister B."/>
            <person name="McBride C.S."/>
            <person name="McKernan B."/>
            <person name="McKernan K."/>
            <person name="Mendez-Lago M."/>
            <person name="Minx P."/>
            <person name="Mollenhauer M.U."/>
            <person name="Montooth K."/>
            <person name="Mount S.M."/>
            <person name="Mu X."/>
            <person name="Myers E."/>
            <person name="Negre B."/>
            <person name="Newfeld S."/>
            <person name="Nielsen R."/>
            <person name="Noor M.A."/>
            <person name="O'Grady P."/>
            <person name="Pachter L."/>
            <person name="Papaceit M."/>
            <person name="Parisi M.J."/>
            <person name="Parisi M."/>
            <person name="Parts L."/>
            <person name="Pedersen J.S."/>
            <person name="Pesole G."/>
            <person name="Phillippy A.M."/>
            <person name="Ponting C.P."/>
            <person name="Pop M."/>
            <person name="Porcelli D."/>
            <person name="Powell J.R."/>
            <person name="Prohaska S."/>
            <person name="Pruitt K."/>
            <person name="Puig M."/>
            <person name="Quesneville H."/>
            <person name="Ram K.R."/>
            <person name="Rand D."/>
            <person name="Rasmussen M.D."/>
            <person name="Reed L.K."/>
            <person name="Reenan R."/>
            <person name="Reily A."/>
            <person name="Remington K.A."/>
            <person name="Rieger T.T."/>
            <person name="Ritchie M.G."/>
            <person name="Robin C."/>
            <person name="Rogers Y.H."/>
            <person name="Rohde C."/>
            <person name="Rozas J."/>
            <person name="Rubenfield M.J."/>
            <person name="Ruiz A."/>
            <person name="Russo S."/>
            <person name="Salzberg S.L."/>
            <person name="Sanchez-Gracia A."/>
            <person name="Saranga D.J."/>
            <person name="Sato H."/>
            <person name="Schaeffer S.W."/>
            <person name="Schatz M.C."/>
            <person name="Schlenke T."/>
            <person name="Schwartz R."/>
            <person name="Segarra C."/>
            <person name="Singh R.S."/>
            <person name="Sirot L."/>
            <person name="Sirota M."/>
            <person name="Sisneros N.B."/>
            <person name="Smith C.D."/>
            <person name="Smith T.F."/>
            <person name="Spieth J."/>
            <person name="Stage D.E."/>
            <person name="Stark A."/>
            <person name="Stephan W."/>
            <person name="Strausberg R.L."/>
            <person name="Strempel S."/>
            <person name="Sturgill D."/>
            <person name="Sutton G."/>
            <person name="Sutton G.G."/>
            <person name="Tao W."/>
            <person name="Teichmann S."/>
            <person name="Tobari Y.N."/>
            <person name="Tomimura Y."/>
            <person name="Tsolas J.M."/>
            <person name="Valente V.L."/>
            <person name="Venter E."/>
            <person name="Venter J.C."/>
            <person name="Vicario S."/>
            <person name="Vieira F.G."/>
            <person name="Vilella A.J."/>
            <person name="Villasante A."/>
            <person name="Walenz B."/>
            <person name="Wang J."/>
            <person name="Wasserman M."/>
            <person name="Watts T."/>
            <person name="Wilson D."/>
            <person name="Wilson R.K."/>
            <person name="Wing R.A."/>
            <person name="Wolfner M.F."/>
            <person name="Wong A."/>
            <person name="Wong G.K."/>
            <person name="Wu C.I."/>
            <person name="Wu G."/>
            <person name="Yamamoto D."/>
            <person name="Yang H.P."/>
            <person name="Yang S.P."/>
            <person name="Yorke J.A."/>
            <person name="Yoshida K."/>
            <person name="Zdobnov E."/>
            <person name="Zhang P."/>
            <person name="Zhang Y."/>
            <person name="Zimin A.V."/>
            <person name="Baldwin J."/>
            <person name="Abdouelleil A."/>
            <person name="Abdulkadir J."/>
            <person name="Abebe A."/>
            <person name="Abera B."/>
            <person name="Abreu J."/>
            <person name="Acer S.C."/>
            <person name="Aftuck L."/>
            <person name="Alexander A."/>
            <person name="An P."/>
            <person name="Anderson E."/>
            <person name="Anderson S."/>
            <person name="Arachi H."/>
            <person name="Azer M."/>
            <person name="Bachantsang P."/>
            <person name="Barry A."/>
            <person name="Bayul T."/>
            <person name="Berlin A."/>
            <person name="Bessette D."/>
            <person name="Bloom T."/>
            <person name="Blye J."/>
            <person name="Boguslavskiy L."/>
            <person name="Bonnet C."/>
            <person name="Boukhgalter B."/>
            <person name="Bourzgui I."/>
            <person name="Brown A."/>
            <person name="Cahill P."/>
            <person name="Channer S."/>
            <person name="Cheshatsang Y."/>
            <person name="Chuda L."/>
            <person name="Citroen M."/>
            <person name="Collymore A."/>
            <person name="Cooke P."/>
            <person name="Costello M."/>
            <person name="D'Aco K."/>
            <person name="Daza R."/>
            <person name="De Haan G."/>
            <person name="DeGray S."/>
            <person name="DeMaso C."/>
            <person name="Dhargay N."/>
            <person name="Dooley K."/>
            <person name="Dooley E."/>
            <person name="Doricent M."/>
            <person name="Dorje P."/>
            <person name="Dorjee K."/>
            <person name="Dupes A."/>
            <person name="Elong R."/>
            <person name="Falk J."/>
            <person name="Farina A."/>
            <person name="Faro S."/>
            <person name="Ferguson D."/>
            <person name="Fisher S."/>
            <person name="Foley C.D."/>
            <person name="Franke A."/>
            <person name="Friedrich D."/>
            <person name="Gadbois L."/>
            <person name="Gearin G."/>
            <person name="Gearin C.R."/>
            <person name="Giannoukos G."/>
            <person name="Goode T."/>
            <person name="Graham J."/>
            <person name="Grandbois E."/>
            <person name="Grewal S."/>
            <person name="Gyaltsen K."/>
            <person name="Hafez N."/>
            <person name="Hagos B."/>
            <person name="Hall J."/>
            <person name="Henson C."/>
            <person name="Hollinger A."/>
            <person name="Honan T."/>
            <person name="Huard M.D."/>
            <person name="Hughes L."/>
            <person name="Hurhula B."/>
            <person name="Husby M.E."/>
            <person name="Kamat A."/>
            <person name="Kanga B."/>
            <person name="Kashin S."/>
            <person name="Khazanovich D."/>
            <person name="Kisner P."/>
            <person name="Lance K."/>
            <person name="Lara M."/>
            <person name="Lee W."/>
            <person name="Lennon N."/>
            <person name="Letendre F."/>
            <person name="LeVine R."/>
            <person name="Lipovsky A."/>
            <person name="Liu X."/>
            <person name="Liu J."/>
            <person name="Liu S."/>
            <person name="Lokyitsang T."/>
            <person name="Lokyitsang Y."/>
            <person name="Lubonja R."/>
            <person name="Lui A."/>
            <person name="MacDonald P."/>
            <person name="Magnisalis V."/>
            <person name="Maru K."/>
            <person name="Matthews C."/>
            <person name="McCusker W."/>
            <person name="McDonough S."/>
            <person name="Mehta T."/>
            <person name="Meldrim J."/>
            <person name="Meneus L."/>
            <person name="Mihai O."/>
            <person name="Mihalev A."/>
            <person name="Mihova T."/>
            <person name="Mittelman R."/>
            <person name="Mlenga V."/>
            <person name="Montmayeur A."/>
            <person name="Mulrain L."/>
            <person name="Navidi A."/>
            <person name="Naylor J."/>
            <person name="Negash T."/>
            <person name="Nguyen T."/>
            <person name="Nguyen N."/>
            <person name="Nicol R."/>
            <person name="Norbu C."/>
            <person name="Norbu N."/>
            <person name="Novod N."/>
            <person name="O'Neill B."/>
            <person name="Osman S."/>
            <person name="Markiewicz E."/>
            <person name="Oyono O.L."/>
            <person name="Patti C."/>
            <person name="Phunkhang P."/>
            <person name="Pierre F."/>
            <person name="Priest M."/>
            <person name="Raghuraman S."/>
            <person name="Rege F."/>
            <person name="Reyes R."/>
            <person name="Rise C."/>
            <person name="Rogov P."/>
            <person name="Ross K."/>
            <person name="Ryan E."/>
            <person name="Settipalli S."/>
            <person name="Shea T."/>
            <person name="Sherpa N."/>
            <person name="Shi L."/>
            <person name="Shih D."/>
            <person name="Sparrow T."/>
            <person name="Spaulding J."/>
            <person name="Stalker J."/>
            <person name="Stange-Thomann N."/>
            <person name="Stavropoulos S."/>
            <person name="Stone C."/>
            <person name="Strader C."/>
            <person name="Tesfaye S."/>
            <person name="Thomson T."/>
            <person name="Thoulutsang Y."/>
            <person name="Thoulutsang D."/>
            <person name="Topham K."/>
            <person name="Topping I."/>
            <person name="Tsamla T."/>
            <person name="Vassiliev H."/>
            <person name="Vo A."/>
            <person name="Wangchuk T."/>
            <person name="Wangdi T."/>
            <person name="Weiand M."/>
            <person name="Wilkinson J."/>
            <person name="Wilson A."/>
            <person name="Yadav S."/>
            <person name="Young G."/>
            <person name="Yu Q."/>
            <person name="Zembek L."/>
            <person name="Zhong D."/>
            <person name="Zimmer A."/>
            <person name="Zwirko Z."/>
            <person name="Jaffe D.B."/>
            <person name="Alvarez P."/>
            <person name="Brockman W."/>
            <person name="Butler J."/>
            <person name="Chin C."/>
            <person name="Gnerre S."/>
            <person name="Grabherr M."/>
            <person name="Kleber M."/>
            <person name="Mauceli E."/>
            <person name="MacCallum I."/>
        </authorList>
    </citation>
    <scope>NUCLEOTIDE SEQUENCE [LARGE SCALE GENOMIC DNA]</scope>
    <source>
        <strain evidence="4">Tucson 15081-1352.22</strain>
    </source>
</reference>
<organism evidence="3 4">
    <name type="scientific">Drosophila mojavensis</name>
    <name type="common">Fruit fly</name>
    <dbReference type="NCBI Taxonomy" id="7230"/>
    <lineage>
        <taxon>Eukaryota</taxon>
        <taxon>Metazoa</taxon>
        <taxon>Ecdysozoa</taxon>
        <taxon>Arthropoda</taxon>
        <taxon>Hexapoda</taxon>
        <taxon>Insecta</taxon>
        <taxon>Pterygota</taxon>
        <taxon>Neoptera</taxon>
        <taxon>Endopterygota</taxon>
        <taxon>Diptera</taxon>
        <taxon>Brachycera</taxon>
        <taxon>Muscomorpha</taxon>
        <taxon>Ephydroidea</taxon>
        <taxon>Drosophilidae</taxon>
        <taxon>Drosophila</taxon>
    </lineage>
</organism>
<feature type="transmembrane region" description="Helical" evidence="2">
    <location>
        <begin position="465"/>
        <end position="485"/>
    </location>
</feature>
<evidence type="ECO:0000256" key="1">
    <source>
        <dbReference type="SAM" id="MobiDB-lite"/>
    </source>
</evidence>
<keyword evidence="2" id="KW-1133">Transmembrane helix</keyword>
<feature type="compositionally biased region" description="Polar residues" evidence="1">
    <location>
        <begin position="825"/>
        <end position="836"/>
    </location>
</feature>
<evidence type="ECO:0000256" key="2">
    <source>
        <dbReference type="SAM" id="Phobius"/>
    </source>
</evidence>
<feature type="compositionally biased region" description="Basic residues" evidence="1">
    <location>
        <begin position="114"/>
        <end position="130"/>
    </location>
</feature>
<feature type="region of interest" description="Disordered" evidence="1">
    <location>
        <begin position="293"/>
        <end position="328"/>
    </location>
</feature>
<feature type="compositionally biased region" description="Low complexity" evidence="1">
    <location>
        <begin position="778"/>
        <end position="788"/>
    </location>
</feature>
<feature type="region of interest" description="Disordered" evidence="1">
    <location>
        <begin position="660"/>
        <end position="705"/>
    </location>
</feature>
<keyword evidence="2" id="KW-0812">Transmembrane</keyword>
<feature type="compositionally biased region" description="Low complexity" evidence="1">
    <location>
        <begin position="943"/>
        <end position="970"/>
    </location>
</feature>
<dbReference type="Proteomes" id="UP000009192">
    <property type="component" value="Unassembled WGS sequence"/>
</dbReference>
<dbReference type="InParanoid" id="B4KIF5"/>
<feature type="compositionally biased region" description="Polar residues" evidence="1">
    <location>
        <begin position="53"/>
        <end position="68"/>
    </location>
</feature>
<name>B4KIF5_DROMO</name>
<feature type="compositionally biased region" description="Low complexity" evidence="1">
    <location>
        <begin position="660"/>
        <end position="685"/>
    </location>
</feature>
<dbReference type="OrthoDB" id="6425771at2759"/>
<gene>
    <name evidence="3" type="primary">Dmoj\GI19901</name>
    <name evidence="3" type="ORF">Dmoj_GI19901</name>
</gene>